<dbReference type="PANTHER" id="PTHR12236">
    <property type="entry name" value="STRUCTURAL CONTITUENT OF CUTICLE"/>
    <property type="match status" value="1"/>
</dbReference>
<proteinExistence type="predicted"/>
<protein>
    <submittedName>
        <fullName evidence="5">Putative pro-resilin-like isoform X2</fullName>
    </submittedName>
</protein>
<evidence type="ECO:0000256" key="1">
    <source>
        <dbReference type="ARBA" id="ARBA00022460"/>
    </source>
</evidence>
<dbReference type="OrthoDB" id="6425109at2759"/>
<evidence type="ECO:0000256" key="4">
    <source>
        <dbReference type="SAM" id="SignalP"/>
    </source>
</evidence>
<evidence type="ECO:0000313" key="5">
    <source>
        <dbReference type="EMBL" id="ROT69560.1"/>
    </source>
</evidence>
<keyword evidence="6" id="KW-1185">Reference proteome</keyword>
<evidence type="ECO:0000256" key="2">
    <source>
        <dbReference type="PROSITE-ProRule" id="PRU00497"/>
    </source>
</evidence>
<keyword evidence="1 2" id="KW-0193">Cuticle</keyword>
<gene>
    <name evidence="5" type="ORF">C7M84_012254</name>
</gene>
<dbReference type="GO" id="GO:0042302">
    <property type="term" value="F:structural constituent of cuticle"/>
    <property type="evidence" value="ECO:0007669"/>
    <property type="project" value="UniProtKB-UniRule"/>
</dbReference>
<comment type="caution">
    <text evidence="5">The sequence shown here is derived from an EMBL/GenBank/DDBJ whole genome shotgun (WGS) entry which is preliminary data.</text>
</comment>
<reference evidence="5 6" key="1">
    <citation type="submission" date="2018-04" db="EMBL/GenBank/DDBJ databases">
        <authorList>
            <person name="Zhang X."/>
            <person name="Yuan J."/>
            <person name="Li F."/>
            <person name="Xiang J."/>
        </authorList>
    </citation>
    <scope>NUCLEOTIDE SEQUENCE [LARGE SCALE GENOMIC DNA]</scope>
    <source>
        <tissue evidence="5">Muscle</tissue>
    </source>
</reference>
<organism evidence="5 6">
    <name type="scientific">Penaeus vannamei</name>
    <name type="common">Whiteleg shrimp</name>
    <name type="synonym">Litopenaeus vannamei</name>
    <dbReference type="NCBI Taxonomy" id="6689"/>
    <lineage>
        <taxon>Eukaryota</taxon>
        <taxon>Metazoa</taxon>
        <taxon>Ecdysozoa</taxon>
        <taxon>Arthropoda</taxon>
        <taxon>Crustacea</taxon>
        <taxon>Multicrustacea</taxon>
        <taxon>Malacostraca</taxon>
        <taxon>Eumalacostraca</taxon>
        <taxon>Eucarida</taxon>
        <taxon>Decapoda</taxon>
        <taxon>Dendrobranchiata</taxon>
        <taxon>Penaeoidea</taxon>
        <taxon>Penaeidae</taxon>
        <taxon>Penaeus</taxon>
    </lineage>
</organism>
<dbReference type="GO" id="GO:0031012">
    <property type="term" value="C:extracellular matrix"/>
    <property type="evidence" value="ECO:0007669"/>
    <property type="project" value="TreeGrafter"/>
</dbReference>
<dbReference type="InterPro" id="IPR051217">
    <property type="entry name" value="Insect_Cuticle_Struc_Prot"/>
</dbReference>
<dbReference type="AlphaFoldDB" id="A0A423SZ59"/>
<name>A0A423SZ59_PENVA</name>
<feature type="chain" id="PRO_5019252953" evidence="4">
    <location>
        <begin position="16"/>
        <end position="123"/>
    </location>
</feature>
<evidence type="ECO:0000313" key="6">
    <source>
        <dbReference type="Proteomes" id="UP000283509"/>
    </source>
</evidence>
<dbReference type="EMBL" id="QCYY01002554">
    <property type="protein sequence ID" value="ROT69560.1"/>
    <property type="molecule type" value="Genomic_DNA"/>
</dbReference>
<dbReference type="PROSITE" id="PS51155">
    <property type="entry name" value="CHIT_BIND_RR_2"/>
    <property type="match status" value="1"/>
</dbReference>
<evidence type="ECO:0000256" key="3">
    <source>
        <dbReference type="SAM" id="MobiDB-lite"/>
    </source>
</evidence>
<dbReference type="InterPro" id="IPR000618">
    <property type="entry name" value="Insect_cuticle"/>
</dbReference>
<dbReference type="PANTHER" id="PTHR12236:SF79">
    <property type="entry name" value="CUTICULAR PROTEIN 50CB-RELATED"/>
    <property type="match status" value="1"/>
</dbReference>
<feature type="signal peptide" evidence="4">
    <location>
        <begin position="1"/>
        <end position="15"/>
    </location>
</feature>
<keyword evidence="4" id="KW-0732">Signal</keyword>
<dbReference type="Proteomes" id="UP000283509">
    <property type="component" value="Unassembled WGS sequence"/>
</dbReference>
<feature type="region of interest" description="Disordered" evidence="3">
    <location>
        <begin position="102"/>
        <end position="123"/>
    </location>
</feature>
<accession>A0A423SZ59</accession>
<sequence>MKVLVLLLAVAAARAAPQGYSYAPPEPAPAYNFGYTVDAVDAYRQPVQFGHSEGRDGVRTSGSYYVLLPDTRLMRVSYYVDETGFHPTYTFEGTAVYPQPQPYSGGQAALPTPSQLYGTPGRK</sequence>
<dbReference type="Pfam" id="PF00379">
    <property type="entry name" value="Chitin_bind_4"/>
    <property type="match status" value="1"/>
</dbReference>
<reference evidence="5 6" key="2">
    <citation type="submission" date="2019-01" db="EMBL/GenBank/DDBJ databases">
        <title>The decoding of complex shrimp genome reveals the adaptation for benthos swimmer, frequently molting mechanism and breeding impact on genome.</title>
        <authorList>
            <person name="Sun Y."/>
            <person name="Gao Y."/>
            <person name="Yu Y."/>
        </authorList>
    </citation>
    <scope>NUCLEOTIDE SEQUENCE [LARGE SCALE GENOMIC DNA]</scope>
    <source>
        <tissue evidence="5">Muscle</tissue>
    </source>
</reference>
<dbReference type="GO" id="GO:0005615">
    <property type="term" value="C:extracellular space"/>
    <property type="evidence" value="ECO:0007669"/>
    <property type="project" value="TreeGrafter"/>
</dbReference>